<sequence>MYMLYVPTGWKKLCKHKMEARTNHISEFLRRIQTNDSTSPSPTYLAQHPLFDQIVGKKYVRLCPASLSGELCPLSE</sequence>
<dbReference type="Proteomes" id="UP000077755">
    <property type="component" value="Chromosome 1"/>
</dbReference>
<keyword evidence="2" id="KW-1185">Reference proteome</keyword>
<dbReference type="Gramene" id="KZM80178">
    <property type="protein sequence ID" value="KZM80178"/>
    <property type="gene ID" value="DCAR_000095"/>
</dbReference>
<dbReference type="EMBL" id="CP093343">
    <property type="protein sequence ID" value="WOG84131.1"/>
    <property type="molecule type" value="Genomic_DNA"/>
</dbReference>
<organism evidence="1 2">
    <name type="scientific">Daucus carota subsp. sativus</name>
    <name type="common">Carrot</name>
    <dbReference type="NCBI Taxonomy" id="79200"/>
    <lineage>
        <taxon>Eukaryota</taxon>
        <taxon>Viridiplantae</taxon>
        <taxon>Streptophyta</taxon>
        <taxon>Embryophyta</taxon>
        <taxon>Tracheophyta</taxon>
        <taxon>Spermatophyta</taxon>
        <taxon>Magnoliopsida</taxon>
        <taxon>eudicotyledons</taxon>
        <taxon>Gunneridae</taxon>
        <taxon>Pentapetalae</taxon>
        <taxon>asterids</taxon>
        <taxon>campanulids</taxon>
        <taxon>Apiales</taxon>
        <taxon>Apiaceae</taxon>
        <taxon>Apioideae</taxon>
        <taxon>Scandiceae</taxon>
        <taxon>Daucinae</taxon>
        <taxon>Daucus</taxon>
        <taxon>Daucus sect. Daucus</taxon>
    </lineage>
</organism>
<reference evidence="1" key="2">
    <citation type="submission" date="2022-03" db="EMBL/GenBank/DDBJ databases">
        <title>Draft title - Genomic analysis of global carrot germplasm unveils the trajectory of domestication and the origin of high carotenoid orange carrot.</title>
        <authorList>
            <person name="Iorizzo M."/>
            <person name="Ellison S."/>
            <person name="Senalik D."/>
            <person name="Macko-Podgorni A."/>
            <person name="Grzebelus D."/>
            <person name="Bostan H."/>
            <person name="Rolling W."/>
            <person name="Curaba J."/>
            <person name="Simon P."/>
        </authorList>
    </citation>
    <scope>NUCLEOTIDE SEQUENCE</scope>
    <source>
        <tissue evidence="1">Leaf</tissue>
    </source>
</reference>
<evidence type="ECO:0000313" key="2">
    <source>
        <dbReference type="Proteomes" id="UP000077755"/>
    </source>
</evidence>
<name>A0A175YAC6_DAUCS</name>
<gene>
    <name evidence="1" type="ORF">DCAR_0103312</name>
</gene>
<proteinExistence type="predicted"/>
<evidence type="ECO:0000313" key="1">
    <source>
        <dbReference type="EMBL" id="WOG84131.1"/>
    </source>
</evidence>
<protein>
    <submittedName>
        <fullName evidence="1">Uncharacterized protein</fullName>
    </submittedName>
</protein>
<dbReference type="AlphaFoldDB" id="A0A175YAC6"/>
<reference evidence="1" key="1">
    <citation type="journal article" date="2016" name="Nat. Genet.">
        <title>A high-quality carrot genome assembly provides new insights into carotenoid accumulation and asterid genome evolution.</title>
        <authorList>
            <person name="Iorizzo M."/>
            <person name="Ellison S."/>
            <person name="Senalik D."/>
            <person name="Zeng P."/>
            <person name="Satapoomin P."/>
            <person name="Huang J."/>
            <person name="Bowman M."/>
            <person name="Iovene M."/>
            <person name="Sanseverino W."/>
            <person name="Cavagnaro P."/>
            <person name="Yildiz M."/>
            <person name="Macko-Podgorni A."/>
            <person name="Moranska E."/>
            <person name="Grzebelus E."/>
            <person name="Grzebelus D."/>
            <person name="Ashrafi H."/>
            <person name="Zheng Z."/>
            <person name="Cheng S."/>
            <person name="Spooner D."/>
            <person name="Van Deynze A."/>
            <person name="Simon P."/>
        </authorList>
    </citation>
    <scope>NUCLEOTIDE SEQUENCE</scope>
    <source>
        <tissue evidence="1">Leaf</tissue>
    </source>
</reference>
<accession>A0A175YAC6</accession>